<organism evidence="3 4">
    <name type="scientific">Dolichospermum planctonicum</name>
    <dbReference type="NCBI Taxonomy" id="136072"/>
    <lineage>
        <taxon>Bacteria</taxon>
        <taxon>Bacillati</taxon>
        <taxon>Cyanobacteriota</taxon>
        <taxon>Cyanophyceae</taxon>
        <taxon>Nostocales</taxon>
        <taxon>Aphanizomenonaceae</taxon>
        <taxon>Dolichospermum</taxon>
    </lineage>
</organism>
<dbReference type="GO" id="GO:0098609">
    <property type="term" value="P:cell-cell adhesion"/>
    <property type="evidence" value="ECO:0007669"/>
    <property type="project" value="TreeGrafter"/>
</dbReference>
<dbReference type="PANTHER" id="PTHR46938">
    <property type="entry name" value="DISCOIDIN-1 SUBUNIT A-RELATED-RELATED"/>
    <property type="match status" value="1"/>
</dbReference>
<dbReference type="GO" id="GO:0009986">
    <property type="term" value="C:cell surface"/>
    <property type="evidence" value="ECO:0007669"/>
    <property type="project" value="TreeGrafter"/>
</dbReference>
<dbReference type="Gene3D" id="2.60.40.2080">
    <property type="match status" value="1"/>
</dbReference>
<feature type="signal peptide" evidence="1">
    <location>
        <begin position="1"/>
        <end position="25"/>
    </location>
</feature>
<dbReference type="GO" id="GO:0030247">
    <property type="term" value="F:polysaccharide binding"/>
    <property type="evidence" value="ECO:0007669"/>
    <property type="project" value="TreeGrafter"/>
</dbReference>
<gene>
    <name evidence="3" type="ORF">NIES80_15650</name>
</gene>
<dbReference type="OrthoDB" id="447835at2"/>
<dbReference type="Pfam" id="PF09458">
    <property type="entry name" value="H_lectin"/>
    <property type="match status" value="1"/>
</dbReference>
<evidence type="ECO:0000313" key="3">
    <source>
        <dbReference type="EMBL" id="GCL41867.1"/>
    </source>
</evidence>
<protein>
    <recommendedName>
        <fullName evidence="2">H-type lectin domain-containing protein</fullName>
    </recommendedName>
</protein>
<feature type="chain" id="PRO_5019739007" description="H-type lectin domain-containing protein" evidence="1">
    <location>
        <begin position="26"/>
        <end position="137"/>
    </location>
</feature>
<dbReference type="RefSeq" id="WP_137907545.1">
    <property type="nucleotide sequence ID" value="NZ_BJCF01000013.1"/>
</dbReference>
<dbReference type="Proteomes" id="UP000299367">
    <property type="component" value="Unassembled WGS sequence"/>
</dbReference>
<dbReference type="SUPFAM" id="SSF141086">
    <property type="entry name" value="Agglutinin HPA-like"/>
    <property type="match status" value="1"/>
</dbReference>
<dbReference type="AlphaFoldDB" id="A0A480AAC9"/>
<sequence>MKKILCFLSLILCLTTFFISPSAQAQTSELNLQNVKEFKVQGGALVNGYSTNSEKWNLLTGTGKREFTRHVDFKEAYAEKPVVVLAISGLDVLNAANNRITATPTNVTPTGFDINYQTWADSQIWSVFLNWTAFGGK</sequence>
<evidence type="ECO:0000259" key="2">
    <source>
        <dbReference type="Pfam" id="PF09458"/>
    </source>
</evidence>
<dbReference type="EMBL" id="BJCF01000013">
    <property type="protein sequence ID" value="GCL41867.1"/>
    <property type="molecule type" value="Genomic_DNA"/>
</dbReference>
<dbReference type="GO" id="GO:0070492">
    <property type="term" value="F:oligosaccharide binding"/>
    <property type="evidence" value="ECO:0007669"/>
    <property type="project" value="TreeGrafter"/>
</dbReference>
<dbReference type="InterPro" id="IPR052487">
    <property type="entry name" value="Galactose-binding_lectin"/>
</dbReference>
<evidence type="ECO:0000313" key="4">
    <source>
        <dbReference type="Proteomes" id="UP000299367"/>
    </source>
</evidence>
<dbReference type="InterPro" id="IPR019019">
    <property type="entry name" value="H-type_lectin_domain"/>
</dbReference>
<proteinExistence type="predicted"/>
<keyword evidence="1" id="KW-0732">Signal</keyword>
<dbReference type="InterPro" id="IPR037221">
    <property type="entry name" value="H-type_lectin_dom_sf"/>
</dbReference>
<evidence type="ECO:0000256" key="1">
    <source>
        <dbReference type="SAM" id="SignalP"/>
    </source>
</evidence>
<feature type="domain" description="H-type lectin" evidence="2">
    <location>
        <begin position="68"/>
        <end position="134"/>
    </location>
</feature>
<name>A0A480AAC9_9CYAN</name>
<dbReference type="GO" id="GO:0098636">
    <property type="term" value="C:protein complex involved in cell adhesion"/>
    <property type="evidence" value="ECO:0007669"/>
    <property type="project" value="TreeGrafter"/>
</dbReference>
<reference evidence="4" key="1">
    <citation type="submission" date="2019-02" db="EMBL/GenBank/DDBJ databases">
        <title>Draft genome sequence of Dolichospermum planctonicum NIES-80.</title>
        <authorList>
            <person name="Yamaguchi H."/>
            <person name="Suzuki S."/>
            <person name="Kawachi M."/>
        </authorList>
    </citation>
    <scope>NUCLEOTIDE SEQUENCE [LARGE SCALE GENOMIC DNA]</scope>
    <source>
        <strain evidence="4">NIES-80</strain>
    </source>
</reference>
<dbReference type="GO" id="GO:0045335">
    <property type="term" value="C:phagocytic vesicle"/>
    <property type="evidence" value="ECO:0007669"/>
    <property type="project" value="TreeGrafter"/>
</dbReference>
<comment type="caution">
    <text evidence="3">The sequence shown here is derived from an EMBL/GenBank/DDBJ whole genome shotgun (WGS) entry which is preliminary data.</text>
</comment>
<dbReference type="GO" id="GO:0046871">
    <property type="term" value="F:N-acetylgalactosamine binding"/>
    <property type="evidence" value="ECO:0007669"/>
    <property type="project" value="TreeGrafter"/>
</dbReference>
<accession>A0A480AAC9</accession>